<comment type="similarity">
    <text evidence="7">Belongs to the methyl-accepting chemotaxis (MCP) protein family.</text>
</comment>
<dbReference type="RefSeq" id="WP_037421942.1">
    <property type="nucleotide sequence ID" value="NZ_AP026732.1"/>
</dbReference>
<keyword evidence="6 8" id="KW-0807">Transducer</keyword>
<keyword evidence="4 9" id="KW-1133">Transmembrane helix</keyword>
<reference evidence="11" key="1">
    <citation type="submission" date="2023-05" db="EMBL/GenBank/DDBJ databases">
        <title>Colonisation of extended spectrum b-lactamase- and carbapenemase-producing bacteria on hospital surfaces from low- and middle-income countries.</title>
        <authorList>
            <person name="Nieto-Rosado M."/>
            <person name="Sands K."/>
            <person name="Iregbu K."/>
            <person name="Zahra R."/>
            <person name="Mazarati J.B."/>
            <person name="Mehtar S."/>
            <person name="Barnards-Group B."/>
            <person name="Walsh T.R."/>
        </authorList>
    </citation>
    <scope>NUCLEOTIDE SEQUENCE</scope>
    <source>
        <strain evidence="11">PP-E493</strain>
    </source>
</reference>
<evidence type="ECO:0000256" key="5">
    <source>
        <dbReference type="ARBA" id="ARBA00023136"/>
    </source>
</evidence>
<evidence type="ECO:0000256" key="6">
    <source>
        <dbReference type="ARBA" id="ARBA00023224"/>
    </source>
</evidence>
<dbReference type="Gene3D" id="1.10.287.950">
    <property type="entry name" value="Methyl-accepting chemotaxis protein"/>
    <property type="match status" value="1"/>
</dbReference>
<dbReference type="SUPFAM" id="SSF58104">
    <property type="entry name" value="Methyl-accepting chemotaxis protein (MCP) signaling domain"/>
    <property type="match status" value="1"/>
</dbReference>
<dbReference type="GO" id="GO:0006935">
    <property type="term" value="P:chemotaxis"/>
    <property type="evidence" value="ECO:0007669"/>
    <property type="project" value="UniProtKB-ARBA"/>
</dbReference>
<dbReference type="Proteomes" id="UP001187859">
    <property type="component" value="Unassembled WGS sequence"/>
</dbReference>
<evidence type="ECO:0000313" key="12">
    <source>
        <dbReference type="Proteomes" id="UP001187859"/>
    </source>
</evidence>
<comment type="subcellular location">
    <subcellularLocation>
        <location evidence="1">Cell membrane</location>
        <topology evidence="1">Multi-pass membrane protein</topology>
    </subcellularLocation>
</comment>
<dbReference type="InterPro" id="IPR004010">
    <property type="entry name" value="Double_Cache_2"/>
</dbReference>
<evidence type="ECO:0000259" key="10">
    <source>
        <dbReference type="PROSITE" id="PS50111"/>
    </source>
</evidence>
<evidence type="ECO:0000256" key="8">
    <source>
        <dbReference type="PROSITE-ProRule" id="PRU00284"/>
    </source>
</evidence>
<dbReference type="CDD" id="cd11386">
    <property type="entry name" value="MCP_signal"/>
    <property type="match status" value="1"/>
</dbReference>
<dbReference type="SMART" id="SM01049">
    <property type="entry name" value="Cache_2"/>
    <property type="match status" value="1"/>
</dbReference>
<dbReference type="PANTHER" id="PTHR32089">
    <property type="entry name" value="METHYL-ACCEPTING CHEMOTAXIS PROTEIN MCPB"/>
    <property type="match status" value="1"/>
</dbReference>
<keyword evidence="5 9" id="KW-0472">Membrane</keyword>
<dbReference type="PROSITE" id="PS50111">
    <property type="entry name" value="CHEMOTAXIS_TRANSDUC_2"/>
    <property type="match status" value="1"/>
</dbReference>
<feature type="domain" description="Methyl-accepting transducer" evidence="10">
    <location>
        <begin position="296"/>
        <end position="532"/>
    </location>
</feature>
<dbReference type="FunFam" id="1.10.287.950:FF:000001">
    <property type="entry name" value="Methyl-accepting chemotaxis sensory transducer"/>
    <property type="match status" value="1"/>
</dbReference>
<evidence type="ECO:0000313" key="11">
    <source>
        <dbReference type="EMBL" id="MDV5391631.1"/>
    </source>
</evidence>
<dbReference type="PANTHER" id="PTHR32089:SF120">
    <property type="entry name" value="METHYL-ACCEPTING CHEMOTAXIS PROTEIN TLPQ"/>
    <property type="match status" value="1"/>
</dbReference>
<evidence type="ECO:0000256" key="7">
    <source>
        <dbReference type="ARBA" id="ARBA00029447"/>
    </source>
</evidence>
<evidence type="ECO:0000256" key="3">
    <source>
        <dbReference type="ARBA" id="ARBA00022692"/>
    </source>
</evidence>
<protein>
    <submittedName>
        <fullName evidence="11">Methyl-accepting chemotaxis protein</fullName>
    </submittedName>
</protein>
<evidence type="ECO:0000256" key="2">
    <source>
        <dbReference type="ARBA" id="ARBA00022475"/>
    </source>
</evidence>
<dbReference type="AlphaFoldDB" id="A0AAE4TGX7"/>
<dbReference type="GO" id="GO:0005886">
    <property type="term" value="C:plasma membrane"/>
    <property type="evidence" value="ECO:0007669"/>
    <property type="project" value="UniProtKB-SubCell"/>
</dbReference>
<dbReference type="EMBL" id="JASGOQ010000001">
    <property type="protein sequence ID" value="MDV5391631.1"/>
    <property type="molecule type" value="Genomic_DNA"/>
</dbReference>
<keyword evidence="3 9" id="KW-0812">Transmembrane</keyword>
<evidence type="ECO:0000256" key="9">
    <source>
        <dbReference type="SAM" id="Phobius"/>
    </source>
</evidence>
<dbReference type="Pfam" id="PF00015">
    <property type="entry name" value="MCPsignal"/>
    <property type="match status" value="1"/>
</dbReference>
<evidence type="ECO:0000256" key="1">
    <source>
        <dbReference type="ARBA" id="ARBA00004651"/>
    </source>
</evidence>
<keyword evidence="2" id="KW-1003">Cell membrane</keyword>
<dbReference type="InterPro" id="IPR033480">
    <property type="entry name" value="sCache_2"/>
</dbReference>
<comment type="caution">
    <text evidence="11">The sequence shown here is derived from an EMBL/GenBank/DDBJ whole genome shotgun (WGS) entry which is preliminary data.</text>
</comment>
<dbReference type="SMART" id="SM00283">
    <property type="entry name" value="MA"/>
    <property type="match status" value="1"/>
</dbReference>
<dbReference type="GO" id="GO:0007165">
    <property type="term" value="P:signal transduction"/>
    <property type="evidence" value="ECO:0007669"/>
    <property type="project" value="UniProtKB-KW"/>
</dbReference>
<name>A0AAE4TGX7_9GAMM</name>
<dbReference type="Pfam" id="PF08269">
    <property type="entry name" value="dCache_2"/>
    <property type="match status" value="1"/>
</dbReference>
<feature type="transmembrane region" description="Helical" evidence="9">
    <location>
        <begin position="12"/>
        <end position="29"/>
    </location>
</feature>
<evidence type="ECO:0000256" key="4">
    <source>
        <dbReference type="ARBA" id="ARBA00022989"/>
    </source>
</evidence>
<gene>
    <name evidence="11" type="ORF">QM089_15545</name>
</gene>
<dbReference type="Gene3D" id="3.30.450.20">
    <property type="entry name" value="PAS domain"/>
    <property type="match status" value="1"/>
</dbReference>
<dbReference type="InterPro" id="IPR004089">
    <property type="entry name" value="MCPsignal_dom"/>
</dbReference>
<accession>A0AAE4TGX7</accession>
<organism evidence="11 12">
    <name type="scientific">Shewanella xiamenensis</name>
    <dbReference type="NCBI Taxonomy" id="332186"/>
    <lineage>
        <taxon>Bacteria</taxon>
        <taxon>Pseudomonadati</taxon>
        <taxon>Pseudomonadota</taxon>
        <taxon>Gammaproteobacteria</taxon>
        <taxon>Alteromonadales</taxon>
        <taxon>Shewanellaceae</taxon>
        <taxon>Shewanella</taxon>
    </lineage>
</organism>
<sequence>MAGFWQTVGGRLLSIPLLALLGFVVLGLMELNTLNQSLIKGREDRVVAIIDSGLSVVKHYQALEQSGSLSTEQAQQQAMATIKAIRYDGAEYIWINDTGRPIPKMVMHPTVSALDGTVLDRPNFYHATLMRNRDGSQQQPLNNANLFVSFVDVITRYGNGFVEYQWPKPIKGGGVTEERYAKLSYVAKDDKWGWVLGSGLYIDDVKEAFWAVAIRVGLVVVVIMALTIGVSLFIRRWLLQALGGELATTKALVQQVAAGDFSVNFGLKAGDHDSLLAALSGLIKQLRNIIGQQSSMAEQLVEQSEALDHTSQQTQHILQNVMDQTAQVATAVNEMTSTCEDMARSATMAAKATRDADNEAQNGVMSVGQTITAIDALKLKLEQVSDVIGQLSKRGDEIGAVTDVIGAIAEQTNLLALNAAIEAARAGEMGRGFAVVADEVRTLASRSQASTQDINRRIQGIQQDSVNAVQSMAQSRTETEQTIACSQRANEALTRINAAVSSITDVNDQLASATEQLAVVSGTINQNMENIAQAVENTNIKSSELSTASHQLRKMANEMKTSLSRFRL</sequence>
<feature type="transmembrane region" description="Helical" evidence="9">
    <location>
        <begin position="208"/>
        <end position="234"/>
    </location>
</feature>
<proteinExistence type="inferred from homology"/>